<evidence type="ECO:0000313" key="3">
    <source>
        <dbReference type="EMBL" id="EGD60018.1"/>
    </source>
</evidence>
<keyword evidence="2" id="KW-1133">Transmembrane helix</keyword>
<evidence type="ECO:0000313" key="4">
    <source>
        <dbReference type="Proteomes" id="UP000004728"/>
    </source>
</evidence>
<keyword evidence="4" id="KW-1185">Reference proteome</keyword>
<feature type="transmembrane region" description="Helical" evidence="2">
    <location>
        <begin position="63"/>
        <end position="90"/>
    </location>
</feature>
<dbReference type="HOGENOM" id="CLU_833760_0_0_5"/>
<protein>
    <submittedName>
        <fullName evidence="3">Uncharacterized protein</fullName>
    </submittedName>
</protein>
<reference evidence="3 4" key="1">
    <citation type="journal article" date="2012" name="J. Bacteriol.">
        <title>Draft Genome Sequence of Novosphingobium nitrogenifigens Y88T.</title>
        <authorList>
            <person name="Strabala T.J."/>
            <person name="Macdonald L."/>
            <person name="Liu V."/>
            <person name="Smit A.M."/>
        </authorList>
    </citation>
    <scope>NUCLEOTIDE SEQUENCE [LARGE SCALE GENOMIC DNA]</scope>
    <source>
        <strain evidence="3 4">DSM 19370</strain>
    </source>
</reference>
<dbReference type="eggNOG" id="ENOG50310F2">
    <property type="taxonomic scope" value="Bacteria"/>
</dbReference>
<keyword evidence="2" id="KW-0812">Transmembrane</keyword>
<dbReference type="AlphaFoldDB" id="F1Z553"/>
<proteinExistence type="predicted"/>
<accession>F1Z553</accession>
<comment type="caution">
    <text evidence="3">The sequence shown here is derived from an EMBL/GenBank/DDBJ whole genome shotgun (WGS) entry which is preliminary data.</text>
</comment>
<evidence type="ECO:0000256" key="2">
    <source>
        <dbReference type="SAM" id="Phobius"/>
    </source>
</evidence>
<dbReference type="EMBL" id="AEWJ01000023">
    <property type="protein sequence ID" value="EGD60018.1"/>
    <property type="molecule type" value="Genomic_DNA"/>
</dbReference>
<dbReference type="InParanoid" id="F1Z553"/>
<sequence>MNENEDNRPETWGLETKQRKRKRILKSIPGYLWITIALAWFAYESAHYIGLFAKLSEWEFGTFGISWPMLTFCVLAGAFGIPGMLLIAAASREARRDEEKATIEASLAASAAAEEGEEETPVHPDIQRAERTARLLSRVTRLAAMGAIACLIPILFLPGMQDHPRAINADAPGTEISGEGPAQLTGTVLLSRTATLEHSFFGFRRAMHIAPVLPPAGQDTIHVFVEITQDDLGVARERGTRLAVTGTLVRQGMPGALRVLYHNAGIDLAEEGYVLYRYRGSMLRPYIGGSVQCALIGLATLLLWLWQRRHLRALVREEEKNVLELDPGMDLPA</sequence>
<evidence type="ECO:0000256" key="1">
    <source>
        <dbReference type="SAM" id="MobiDB-lite"/>
    </source>
</evidence>
<dbReference type="RefSeq" id="WP_008068911.1">
    <property type="nucleotide sequence ID" value="NZ_AQWK01000005.1"/>
</dbReference>
<feature type="transmembrane region" description="Helical" evidence="2">
    <location>
        <begin position="139"/>
        <end position="157"/>
    </location>
</feature>
<keyword evidence="2" id="KW-0472">Membrane</keyword>
<feature type="region of interest" description="Disordered" evidence="1">
    <location>
        <begin position="106"/>
        <end position="126"/>
    </location>
</feature>
<gene>
    <name evidence="3" type="ORF">Y88_1892</name>
</gene>
<feature type="transmembrane region" description="Helical" evidence="2">
    <location>
        <begin position="24"/>
        <end position="43"/>
    </location>
</feature>
<feature type="transmembrane region" description="Helical" evidence="2">
    <location>
        <begin position="286"/>
        <end position="306"/>
    </location>
</feature>
<dbReference type="Proteomes" id="UP000004728">
    <property type="component" value="Unassembled WGS sequence"/>
</dbReference>
<name>F1Z553_9SPHN</name>
<organism evidence="3 4">
    <name type="scientific">Novosphingobium nitrogenifigens DSM 19370</name>
    <dbReference type="NCBI Taxonomy" id="983920"/>
    <lineage>
        <taxon>Bacteria</taxon>
        <taxon>Pseudomonadati</taxon>
        <taxon>Pseudomonadota</taxon>
        <taxon>Alphaproteobacteria</taxon>
        <taxon>Sphingomonadales</taxon>
        <taxon>Sphingomonadaceae</taxon>
        <taxon>Novosphingobium</taxon>
    </lineage>
</organism>